<evidence type="ECO:0000259" key="1">
    <source>
        <dbReference type="PROSITE" id="PS50042"/>
    </source>
</evidence>
<organism evidence="2 3">
    <name type="scientific">Arcicella aurantiaca</name>
    <dbReference type="NCBI Taxonomy" id="591202"/>
    <lineage>
        <taxon>Bacteria</taxon>
        <taxon>Pseudomonadati</taxon>
        <taxon>Bacteroidota</taxon>
        <taxon>Cytophagia</taxon>
        <taxon>Cytophagales</taxon>
        <taxon>Flectobacillaceae</taxon>
        <taxon>Arcicella</taxon>
    </lineage>
</organism>
<dbReference type="AlphaFoldDB" id="A0A316DVJ8"/>
<dbReference type="Pfam" id="PF00027">
    <property type="entry name" value="cNMP_binding"/>
    <property type="match status" value="1"/>
</dbReference>
<dbReference type="Gene3D" id="2.60.120.10">
    <property type="entry name" value="Jelly Rolls"/>
    <property type="match status" value="1"/>
</dbReference>
<dbReference type="RefSeq" id="WP_158279618.1">
    <property type="nucleotide sequence ID" value="NZ_QGGO01000021.1"/>
</dbReference>
<comment type="caution">
    <text evidence="2">The sequence shown here is derived from an EMBL/GenBank/DDBJ whole genome shotgun (WGS) entry which is preliminary data.</text>
</comment>
<evidence type="ECO:0000313" key="2">
    <source>
        <dbReference type="EMBL" id="PWK22131.1"/>
    </source>
</evidence>
<dbReference type="InterPro" id="IPR014710">
    <property type="entry name" value="RmlC-like_jellyroll"/>
</dbReference>
<sequence>MIQNITQSPDFQNLWGQYEFLDMSDLTQLLSIGKIVQIDKNEHFLRTGDYSKKVGMIMNGLIRFYHLKDGEEYNLIFKKEQQMVSSFECIILNQPSSYSFEALEDTLMVVYDYDQMEVLFSQNPRLERFGRYFIQHELAQAIKVFEKHLFYSPEERYLKFIEEYPNLMNRVPLKHLASFMGVTPVSLSRIRKRVTENKH</sequence>
<dbReference type="CDD" id="cd00038">
    <property type="entry name" value="CAP_ED"/>
    <property type="match status" value="1"/>
</dbReference>
<protein>
    <submittedName>
        <fullName evidence="2">CRP-like cAMP-binding protein</fullName>
    </submittedName>
</protein>
<proteinExistence type="predicted"/>
<feature type="domain" description="Cyclic nucleotide-binding" evidence="1">
    <location>
        <begin position="17"/>
        <end position="128"/>
    </location>
</feature>
<keyword evidence="3" id="KW-1185">Reference proteome</keyword>
<gene>
    <name evidence="2" type="ORF">LV89_03516</name>
</gene>
<dbReference type="Proteomes" id="UP000245489">
    <property type="component" value="Unassembled WGS sequence"/>
</dbReference>
<name>A0A316DVJ8_9BACT</name>
<dbReference type="EMBL" id="QGGO01000021">
    <property type="protein sequence ID" value="PWK22131.1"/>
    <property type="molecule type" value="Genomic_DNA"/>
</dbReference>
<accession>A0A316DVJ8</accession>
<dbReference type="InterPro" id="IPR000595">
    <property type="entry name" value="cNMP-bd_dom"/>
</dbReference>
<dbReference type="OrthoDB" id="663011at2"/>
<dbReference type="InterPro" id="IPR018490">
    <property type="entry name" value="cNMP-bd_dom_sf"/>
</dbReference>
<evidence type="ECO:0000313" key="3">
    <source>
        <dbReference type="Proteomes" id="UP000245489"/>
    </source>
</evidence>
<reference evidence="2 3" key="1">
    <citation type="submission" date="2018-05" db="EMBL/GenBank/DDBJ databases">
        <title>Genomic Encyclopedia of Archaeal and Bacterial Type Strains, Phase II (KMG-II): from individual species to whole genera.</title>
        <authorList>
            <person name="Goeker M."/>
        </authorList>
    </citation>
    <scope>NUCLEOTIDE SEQUENCE [LARGE SCALE GENOMIC DNA]</scope>
    <source>
        <strain evidence="2 3">DSM 22214</strain>
    </source>
</reference>
<dbReference type="SUPFAM" id="SSF51206">
    <property type="entry name" value="cAMP-binding domain-like"/>
    <property type="match status" value="1"/>
</dbReference>
<dbReference type="PROSITE" id="PS50042">
    <property type="entry name" value="CNMP_BINDING_3"/>
    <property type="match status" value="1"/>
</dbReference>